<evidence type="ECO:0008006" key="3">
    <source>
        <dbReference type="Google" id="ProtNLM"/>
    </source>
</evidence>
<name>A0A264W698_9BACL</name>
<dbReference type="Proteomes" id="UP000217065">
    <property type="component" value="Unassembled WGS sequence"/>
</dbReference>
<dbReference type="SUPFAM" id="SSF54909">
    <property type="entry name" value="Dimeric alpha+beta barrel"/>
    <property type="match status" value="1"/>
</dbReference>
<dbReference type="AlphaFoldDB" id="A0A264W698"/>
<reference evidence="1 2" key="1">
    <citation type="submission" date="2017-07" db="EMBL/GenBank/DDBJ databases">
        <title>Tetzosporium hominis gen.nov. sp.nov.</title>
        <authorList>
            <person name="Tetz G."/>
            <person name="Tetz V."/>
        </authorList>
    </citation>
    <scope>NUCLEOTIDE SEQUENCE [LARGE SCALE GENOMIC DNA]</scope>
    <source>
        <strain evidence="1 2">VT-49</strain>
    </source>
</reference>
<keyword evidence="2" id="KW-1185">Reference proteome</keyword>
<dbReference type="PANTHER" id="PTHR34474:SF2">
    <property type="entry name" value="SIGNAL TRANSDUCTION PROTEIN TRAP"/>
    <property type="match status" value="1"/>
</dbReference>
<sequence>MSYLYTTSGTPEFMKQLQEKYSTENMHVLYGSNGTILLHESSGKTKFQTPRSYAVLASHGHFQDEGYFYFYHIPITDEGRPVFEHEAQEMMNALSSEPGLFALRILRPVKADTYLILSQWSGPSSYKQWADRHLTPLETLASKQNIFTSAPYTHTYRTKNEEAAD</sequence>
<dbReference type="EMBL" id="NOKQ01000134">
    <property type="protein sequence ID" value="OZS79051.1"/>
    <property type="molecule type" value="Genomic_DNA"/>
</dbReference>
<evidence type="ECO:0000313" key="1">
    <source>
        <dbReference type="EMBL" id="OZS79051.1"/>
    </source>
</evidence>
<gene>
    <name evidence="1" type="ORF">CF394_01115</name>
</gene>
<proteinExistence type="predicted"/>
<dbReference type="OrthoDB" id="2352283at2"/>
<accession>A0A264W698</accession>
<dbReference type="RefSeq" id="WP_094941430.1">
    <property type="nucleotide sequence ID" value="NZ_NOKQ01000134.1"/>
</dbReference>
<dbReference type="InterPro" id="IPR050404">
    <property type="entry name" value="Heme-degrading_MO"/>
</dbReference>
<organism evidence="1 2">
    <name type="scientific">Tetzosporium hominis</name>
    <dbReference type="NCBI Taxonomy" id="2020506"/>
    <lineage>
        <taxon>Bacteria</taxon>
        <taxon>Bacillati</taxon>
        <taxon>Bacillota</taxon>
        <taxon>Bacilli</taxon>
        <taxon>Bacillales</taxon>
        <taxon>Caryophanaceae</taxon>
        <taxon>Tetzosporium</taxon>
    </lineage>
</organism>
<evidence type="ECO:0000313" key="2">
    <source>
        <dbReference type="Proteomes" id="UP000217065"/>
    </source>
</evidence>
<dbReference type="PANTHER" id="PTHR34474">
    <property type="entry name" value="SIGNAL TRANSDUCTION PROTEIN TRAP"/>
    <property type="match status" value="1"/>
</dbReference>
<protein>
    <recommendedName>
        <fullName evidence="3">Antibiotic biosynthesis monooxygenase</fullName>
    </recommendedName>
</protein>
<dbReference type="InterPro" id="IPR011008">
    <property type="entry name" value="Dimeric_a/b-barrel"/>
</dbReference>
<comment type="caution">
    <text evidence="1">The sequence shown here is derived from an EMBL/GenBank/DDBJ whole genome shotgun (WGS) entry which is preliminary data.</text>
</comment>
<dbReference type="Gene3D" id="3.30.70.100">
    <property type="match status" value="1"/>
</dbReference>